<keyword evidence="3" id="KW-1185">Reference proteome</keyword>
<comment type="caution">
    <text evidence="2">The sequence shown here is derived from an EMBL/GenBank/DDBJ whole genome shotgun (WGS) entry which is preliminary data.</text>
</comment>
<dbReference type="Pfam" id="PF14694">
    <property type="entry name" value="LINES_N"/>
    <property type="match status" value="1"/>
</dbReference>
<feature type="domain" description="Protein Lines N-terminal" evidence="1">
    <location>
        <begin position="332"/>
        <end position="372"/>
    </location>
</feature>
<evidence type="ECO:0000313" key="2">
    <source>
        <dbReference type="EMBL" id="KAL5108332.1"/>
    </source>
</evidence>
<evidence type="ECO:0000259" key="1">
    <source>
        <dbReference type="Pfam" id="PF14694"/>
    </source>
</evidence>
<sequence>MGDIFGVLGIMNDGDLFILERLKTSACATRYFDAQELPEFPELCVDVVISWATQSSSLPLSILAQRFLRRILSLPSYERMVTEKILEWVEVCEPAILLALLTDSLPAKSFLENLNSRWELIRLRLEVLITNWVSNPFHGAFKIQDMVRCWRRGLKALALGEEDPSPSPSHLLNETCLLLIHTIDTTLELPSNLAYSLIRLFQKTVEIVFYNNWSFALKPQASCLIDDRMRAELLSLVSGMHLTCWTSHSFDENPFDFNLRCYRLLLYTMARLLLAQGYCSSIMNHLAISDNDLMVIFQSDDVLLFRMLITLLFIENAAIKNGWVDKLRVPSAHELFTSFLQLIGFDHYCLVDWLVSPETDCLAYLLAYTKRLAAASTNDDDDKGQQYRWRPPVCWLQLHRKGVMQVMMDLAKSLQTLPAPGTIQRIRGSIYVWTYFGEEEMD</sequence>
<organism evidence="2 3">
    <name type="scientific">Taenia crassiceps</name>
    <dbReference type="NCBI Taxonomy" id="6207"/>
    <lineage>
        <taxon>Eukaryota</taxon>
        <taxon>Metazoa</taxon>
        <taxon>Spiralia</taxon>
        <taxon>Lophotrochozoa</taxon>
        <taxon>Platyhelminthes</taxon>
        <taxon>Cestoda</taxon>
        <taxon>Eucestoda</taxon>
        <taxon>Cyclophyllidea</taxon>
        <taxon>Taeniidae</taxon>
        <taxon>Taenia</taxon>
    </lineage>
</organism>
<dbReference type="EMBL" id="JAKROA010000003">
    <property type="protein sequence ID" value="KAL5108332.1"/>
    <property type="molecule type" value="Genomic_DNA"/>
</dbReference>
<protein>
    <recommendedName>
        <fullName evidence="1">Protein Lines N-terminal domain-containing protein</fullName>
    </recommendedName>
</protein>
<dbReference type="Proteomes" id="UP001651158">
    <property type="component" value="Unassembled WGS sequence"/>
</dbReference>
<evidence type="ECO:0000313" key="3">
    <source>
        <dbReference type="Proteomes" id="UP001651158"/>
    </source>
</evidence>
<proteinExistence type="predicted"/>
<name>A0ABR4QFK9_9CEST</name>
<gene>
    <name evidence="2" type="ORF">TcWFU_000300</name>
</gene>
<reference evidence="2 3" key="1">
    <citation type="journal article" date="2022" name="Front. Cell. Infect. Microbiol.">
        <title>The Genomes of Two Strains of Taenia crassiceps the Animal Model for the Study of Human Cysticercosis.</title>
        <authorList>
            <person name="Bobes R.J."/>
            <person name="Estrada K."/>
            <person name="Rios-Valencia D.G."/>
            <person name="Calderon-Gallegos A."/>
            <person name="de la Torre P."/>
            <person name="Carrero J.C."/>
            <person name="Sanchez-Flores A."/>
            <person name="Laclette J.P."/>
        </authorList>
    </citation>
    <scope>NUCLEOTIDE SEQUENCE [LARGE SCALE GENOMIC DNA]</scope>
    <source>
        <strain evidence="2">WFUcys</strain>
    </source>
</reference>
<accession>A0ABR4QFK9</accession>
<dbReference type="InterPro" id="IPR032794">
    <property type="entry name" value="LINES_N"/>
</dbReference>